<comment type="caution">
    <text evidence="1">The sequence shown here is derived from an EMBL/GenBank/DDBJ whole genome shotgun (WGS) entry which is preliminary data.</text>
</comment>
<evidence type="ECO:0000313" key="2">
    <source>
        <dbReference type="Proteomes" id="UP000308121"/>
    </source>
</evidence>
<dbReference type="RefSeq" id="WP_154727928.1">
    <property type="nucleotide sequence ID" value="NZ_SZYE01000004.1"/>
</dbReference>
<reference evidence="1 2" key="1">
    <citation type="submission" date="2019-05" db="EMBL/GenBank/DDBJ databases">
        <title>Genome sequence of Cellulomonas hominis strain CS1.</title>
        <authorList>
            <person name="Belmont J."/>
            <person name="Maclea K.S."/>
        </authorList>
    </citation>
    <scope>NUCLEOTIDE SEQUENCE [LARGE SCALE GENOMIC DNA]</scope>
    <source>
        <strain evidence="1 2">CS1</strain>
    </source>
</reference>
<dbReference type="EMBL" id="SZYE01000004">
    <property type="protein sequence ID" value="TKR27275.1"/>
    <property type="molecule type" value="Genomic_DNA"/>
</dbReference>
<dbReference type="AlphaFoldDB" id="A0A7Z8K1Z4"/>
<sequence>MHPTGTFDLIQADHRERIETARLLSRHAARRAAVRPDGETRGRPPERLRQLRLRALLPATTTVAAIR</sequence>
<evidence type="ECO:0000313" key="1">
    <source>
        <dbReference type="EMBL" id="TKR27275.1"/>
    </source>
</evidence>
<gene>
    <name evidence="1" type="ORF">FA014_01435</name>
</gene>
<protein>
    <submittedName>
        <fullName evidence="1">Uncharacterized protein</fullName>
    </submittedName>
</protein>
<name>A0A7Z8K1Z4_9CELL</name>
<dbReference type="Proteomes" id="UP000308121">
    <property type="component" value="Unassembled WGS sequence"/>
</dbReference>
<proteinExistence type="predicted"/>
<accession>A0A7Z8K1Z4</accession>
<organism evidence="1 2">
    <name type="scientific">Cellulomonas hominis</name>
    <dbReference type="NCBI Taxonomy" id="156981"/>
    <lineage>
        <taxon>Bacteria</taxon>
        <taxon>Bacillati</taxon>
        <taxon>Actinomycetota</taxon>
        <taxon>Actinomycetes</taxon>
        <taxon>Micrococcales</taxon>
        <taxon>Cellulomonadaceae</taxon>
        <taxon>Cellulomonas</taxon>
    </lineage>
</organism>